<dbReference type="AlphaFoldDB" id="A0A5D0U3J1"/>
<dbReference type="Gene3D" id="3.40.50.1820">
    <property type="entry name" value="alpha/beta hydrolase"/>
    <property type="match status" value="1"/>
</dbReference>
<dbReference type="PANTHER" id="PTHR38588">
    <property type="entry name" value="BLL0334 PROTEIN"/>
    <property type="match status" value="1"/>
</dbReference>
<dbReference type="Proteomes" id="UP000322634">
    <property type="component" value="Unassembled WGS sequence"/>
</dbReference>
<dbReference type="GO" id="GO:0016787">
    <property type="term" value="F:hydrolase activity"/>
    <property type="evidence" value="ECO:0007669"/>
    <property type="project" value="UniProtKB-KW"/>
</dbReference>
<dbReference type="Pfam" id="PF06240">
    <property type="entry name" value="COXG"/>
    <property type="match status" value="1"/>
</dbReference>
<sequence length="417" mass="43226">MIDINEKFTVAAAPERVYEVLSDPNAVVECVAGASLGDSHEDGSFDGMMTVKFSALRISFKGRVKLDLDPGTRSGTVHARGRDGQGGTKFQANATFQITPVDGGASSEVTATGEVELSGKLASVIEGAATAVVKRMTGEFVEALSLRCASGDALLGSAPKPAPAAAEGNSTAPATASGGGDAPPVPGVLLLHGFGGSPNSLRPWGEALADAGMAVSIPRLPGHGTRWQDLDRTGEDDWLAAAEQALTALREDHEQVFVMGLSLGATLALRLAQRRRSDVAGVVMVNAVLDGLPGTSGILRLIRRSVKATANDVKKRGAVDVGYARVGLRSAAALRRLGAAARDAAGATAVPVLVVSSKHDHVVPSEQSRRLYGALPGGSRERLEFSDSYHVVPVDNDAAALFARSVEFVHGRTLIKT</sequence>
<dbReference type="RefSeq" id="WP_148351895.1">
    <property type="nucleotide sequence ID" value="NZ_JBHSBF010000034.1"/>
</dbReference>
<keyword evidence="4" id="KW-1185">Reference proteome</keyword>
<proteinExistence type="predicted"/>
<evidence type="ECO:0000259" key="2">
    <source>
        <dbReference type="Pfam" id="PF12146"/>
    </source>
</evidence>
<comment type="caution">
    <text evidence="3">The sequence shown here is derived from an EMBL/GenBank/DDBJ whole genome shotgun (WGS) entry which is preliminary data.</text>
</comment>
<dbReference type="SUPFAM" id="SSF53474">
    <property type="entry name" value="alpha/beta-Hydrolases"/>
    <property type="match status" value="1"/>
</dbReference>
<organism evidence="3 4">
    <name type="scientific">Actinomadura syzygii</name>
    <dbReference type="NCBI Taxonomy" id="1427538"/>
    <lineage>
        <taxon>Bacteria</taxon>
        <taxon>Bacillati</taxon>
        <taxon>Actinomycetota</taxon>
        <taxon>Actinomycetes</taxon>
        <taxon>Streptosporangiales</taxon>
        <taxon>Thermomonosporaceae</taxon>
        <taxon>Actinomadura</taxon>
    </lineage>
</organism>
<dbReference type="SUPFAM" id="SSF55961">
    <property type="entry name" value="Bet v1-like"/>
    <property type="match status" value="1"/>
</dbReference>
<protein>
    <submittedName>
        <fullName evidence="3">Alpha/beta fold hydrolase</fullName>
    </submittedName>
</protein>
<evidence type="ECO:0000313" key="4">
    <source>
        <dbReference type="Proteomes" id="UP000322634"/>
    </source>
</evidence>
<feature type="domain" description="Serine aminopeptidase S33" evidence="2">
    <location>
        <begin position="187"/>
        <end position="395"/>
    </location>
</feature>
<reference evidence="3 4" key="1">
    <citation type="submission" date="2019-08" db="EMBL/GenBank/DDBJ databases">
        <title>Actinomadura sp. nov. CYP1-5 isolated from mountain soil.</title>
        <authorList>
            <person name="Songsumanus A."/>
            <person name="Kuncharoen N."/>
            <person name="Kudo T."/>
            <person name="Yuki M."/>
            <person name="Igarashi Y."/>
            <person name="Tanasupawat S."/>
        </authorList>
    </citation>
    <scope>NUCLEOTIDE SEQUENCE [LARGE SCALE GENOMIC DNA]</scope>
    <source>
        <strain evidence="3 4">GKU157</strain>
    </source>
</reference>
<dbReference type="OrthoDB" id="9786110at2"/>
<dbReference type="Pfam" id="PF12146">
    <property type="entry name" value="Hydrolase_4"/>
    <property type="match status" value="1"/>
</dbReference>
<dbReference type="InterPro" id="IPR010419">
    <property type="entry name" value="CO_DH_gsu"/>
</dbReference>
<accession>A0A5D0U3J1</accession>
<dbReference type="InterPro" id="IPR022742">
    <property type="entry name" value="Hydrolase_4"/>
</dbReference>
<dbReference type="InterPro" id="IPR029058">
    <property type="entry name" value="AB_hydrolase_fold"/>
</dbReference>
<gene>
    <name evidence="3" type="ORF">FXF65_22115</name>
</gene>
<dbReference type="InterPro" id="IPR023393">
    <property type="entry name" value="START-like_dom_sf"/>
</dbReference>
<keyword evidence="3" id="KW-0378">Hydrolase</keyword>
<evidence type="ECO:0000256" key="1">
    <source>
        <dbReference type="SAM" id="MobiDB-lite"/>
    </source>
</evidence>
<name>A0A5D0U3J1_9ACTN</name>
<evidence type="ECO:0000313" key="3">
    <source>
        <dbReference type="EMBL" id="TYC13201.1"/>
    </source>
</evidence>
<dbReference type="EMBL" id="VSFF01000008">
    <property type="protein sequence ID" value="TYC13201.1"/>
    <property type="molecule type" value="Genomic_DNA"/>
</dbReference>
<dbReference type="Gene3D" id="3.30.530.20">
    <property type="match status" value="1"/>
</dbReference>
<feature type="region of interest" description="Disordered" evidence="1">
    <location>
        <begin position="158"/>
        <end position="181"/>
    </location>
</feature>
<dbReference type="PANTHER" id="PTHR38588:SF1">
    <property type="entry name" value="BLL0334 PROTEIN"/>
    <property type="match status" value="1"/>
</dbReference>